<evidence type="ECO:0000259" key="2">
    <source>
        <dbReference type="SMART" id="SM00421"/>
    </source>
</evidence>
<organism evidence="3 4">
    <name type="scientific">Musicola paradisiaca (strain Ech703)</name>
    <name type="common">Dickeya paradisiaca</name>
    <name type="synonym">Dickeya dadantii</name>
    <dbReference type="NCBI Taxonomy" id="579405"/>
    <lineage>
        <taxon>Bacteria</taxon>
        <taxon>Pseudomonadati</taxon>
        <taxon>Pseudomonadota</taxon>
        <taxon>Gammaproteobacteria</taxon>
        <taxon>Enterobacterales</taxon>
        <taxon>Pectobacteriaceae</taxon>
        <taxon>Musicola</taxon>
    </lineage>
</organism>
<feature type="domain" description="HTH luxR-type" evidence="2">
    <location>
        <begin position="151"/>
        <end position="208"/>
    </location>
</feature>
<dbReference type="Proteomes" id="UP000002734">
    <property type="component" value="Chromosome"/>
</dbReference>
<accession>C6CD95</accession>
<dbReference type="AlphaFoldDB" id="C6CD95"/>
<dbReference type="SUPFAM" id="SSF46894">
    <property type="entry name" value="C-terminal effector domain of the bipartite response regulators"/>
    <property type="match status" value="1"/>
</dbReference>
<dbReference type="InterPro" id="IPR036388">
    <property type="entry name" value="WH-like_DNA-bd_sf"/>
</dbReference>
<dbReference type="InterPro" id="IPR000792">
    <property type="entry name" value="Tscrpt_reg_LuxR_C"/>
</dbReference>
<proteinExistence type="predicted"/>
<dbReference type="GO" id="GO:0003677">
    <property type="term" value="F:DNA binding"/>
    <property type="evidence" value="ECO:0007669"/>
    <property type="project" value="UniProtKB-KW"/>
</dbReference>
<name>C6CD95_MUSP7</name>
<protein>
    <submittedName>
        <fullName evidence="3">Transcriptional regulator, LuxR family</fullName>
    </submittedName>
</protein>
<evidence type="ECO:0000313" key="3">
    <source>
        <dbReference type="EMBL" id="ACS86966.1"/>
    </source>
</evidence>
<dbReference type="STRING" id="579405.Dd703_3202"/>
<dbReference type="RefSeq" id="WP_015854866.1">
    <property type="nucleotide sequence ID" value="NC_012880.1"/>
</dbReference>
<dbReference type="SMART" id="SM00421">
    <property type="entry name" value="HTH_LUXR"/>
    <property type="match status" value="1"/>
</dbReference>
<dbReference type="KEGG" id="dda:Dd703_3202"/>
<dbReference type="Gene3D" id="1.10.10.10">
    <property type="entry name" value="Winged helix-like DNA-binding domain superfamily/Winged helix DNA-binding domain"/>
    <property type="match status" value="1"/>
</dbReference>
<keyword evidence="4" id="KW-1185">Reference proteome</keyword>
<dbReference type="CDD" id="cd06170">
    <property type="entry name" value="LuxR_C_like"/>
    <property type="match status" value="1"/>
</dbReference>
<gene>
    <name evidence="3" type="ordered locus">Dd703_3202</name>
</gene>
<dbReference type="InterPro" id="IPR016032">
    <property type="entry name" value="Sig_transdc_resp-reg_C-effctor"/>
</dbReference>
<dbReference type="Pfam" id="PF00196">
    <property type="entry name" value="GerE"/>
    <property type="match status" value="1"/>
</dbReference>
<dbReference type="HOGENOM" id="CLU_075576_1_0_6"/>
<evidence type="ECO:0000256" key="1">
    <source>
        <dbReference type="ARBA" id="ARBA00023125"/>
    </source>
</evidence>
<sequence>MELTSGIVSDYIDSLITFLSGLDEPWGIKDVYSRHIYMNEAARLYTNTPKSFNIVHRLDEEFPAEWSELSDDFVEHDKRTECSEQRISVIETHYWYGKKELTPFISEKIPVFDKNKKCIGVIWNAKPLSTLSPLIYVDRKKPTVLKTTGETDVFTRSELDTMFLMLRRFSSKEIARQFNISYKTIENRIFNIYQKSGVHSISQFEEYCRTNHLDNYIPHSLITKGVFFL</sequence>
<dbReference type="GO" id="GO:0006355">
    <property type="term" value="P:regulation of DNA-templated transcription"/>
    <property type="evidence" value="ECO:0007669"/>
    <property type="project" value="InterPro"/>
</dbReference>
<reference evidence="3" key="1">
    <citation type="submission" date="2009-06" db="EMBL/GenBank/DDBJ databases">
        <title>Complete sequence of Dickeya dadantii Ech703.</title>
        <authorList>
            <consortium name="US DOE Joint Genome Institute"/>
            <person name="Lucas S."/>
            <person name="Copeland A."/>
            <person name="Lapidus A."/>
            <person name="Glavina del Rio T."/>
            <person name="Dalin E."/>
            <person name="Tice H."/>
            <person name="Bruce D."/>
            <person name="Goodwin L."/>
            <person name="Pitluck S."/>
            <person name="Chertkov O."/>
            <person name="Brettin T."/>
            <person name="Detter J.C."/>
            <person name="Han C."/>
            <person name="Larimer F."/>
            <person name="Land M."/>
            <person name="Hauser L."/>
            <person name="Kyrpides N."/>
            <person name="Mikhailova N."/>
            <person name="Balakrishnan V."/>
            <person name="Glasner J."/>
            <person name="Perna N.T."/>
        </authorList>
    </citation>
    <scope>NUCLEOTIDE SEQUENCE [LARGE SCALE GENOMIC DNA]</scope>
    <source>
        <strain evidence="3">Ech703</strain>
    </source>
</reference>
<evidence type="ECO:0000313" key="4">
    <source>
        <dbReference type="Proteomes" id="UP000002734"/>
    </source>
</evidence>
<dbReference type="eggNOG" id="COG2197">
    <property type="taxonomic scope" value="Bacteria"/>
</dbReference>
<keyword evidence="1" id="KW-0238">DNA-binding</keyword>
<dbReference type="EMBL" id="CP001654">
    <property type="protein sequence ID" value="ACS86966.1"/>
    <property type="molecule type" value="Genomic_DNA"/>
</dbReference>